<keyword evidence="1" id="KW-1133">Transmembrane helix</keyword>
<protein>
    <submittedName>
        <fullName evidence="2">Uncharacterized protein</fullName>
    </submittedName>
</protein>
<dbReference type="Proteomes" id="UP001430290">
    <property type="component" value="Unassembled WGS sequence"/>
</dbReference>
<feature type="transmembrane region" description="Helical" evidence="1">
    <location>
        <begin position="6"/>
        <end position="25"/>
    </location>
</feature>
<name>A0ABS7TH20_9GAMM</name>
<keyword evidence="1" id="KW-0472">Membrane</keyword>
<comment type="caution">
    <text evidence="2">The sequence shown here is derived from an EMBL/GenBank/DDBJ whole genome shotgun (WGS) entry which is preliminary data.</text>
</comment>
<evidence type="ECO:0000313" key="3">
    <source>
        <dbReference type="Proteomes" id="UP001430290"/>
    </source>
</evidence>
<feature type="transmembrane region" description="Helical" evidence="1">
    <location>
        <begin position="77"/>
        <end position="95"/>
    </location>
</feature>
<organism evidence="2 3">
    <name type="scientific">Thermomonas beijingensis</name>
    <dbReference type="NCBI Taxonomy" id="2872701"/>
    <lineage>
        <taxon>Bacteria</taxon>
        <taxon>Pseudomonadati</taxon>
        <taxon>Pseudomonadota</taxon>
        <taxon>Gammaproteobacteria</taxon>
        <taxon>Lysobacterales</taxon>
        <taxon>Lysobacteraceae</taxon>
        <taxon>Thermomonas</taxon>
    </lineage>
</organism>
<keyword evidence="3" id="KW-1185">Reference proteome</keyword>
<proteinExistence type="predicted"/>
<dbReference type="EMBL" id="JAIQDJ010000018">
    <property type="protein sequence ID" value="MBZ4187169.1"/>
    <property type="molecule type" value="Genomic_DNA"/>
</dbReference>
<evidence type="ECO:0000313" key="2">
    <source>
        <dbReference type="EMBL" id="MBZ4187169.1"/>
    </source>
</evidence>
<reference evidence="2" key="1">
    <citation type="submission" date="2021-09" db="EMBL/GenBank/DDBJ databases">
        <authorList>
            <person name="Wu T."/>
            <person name="Guo S.Z."/>
        </authorList>
    </citation>
    <scope>NUCLEOTIDE SEQUENCE</scope>
    <source>
        <strain evidence="2">RSS-23</strain>
    </source>
</reference>
<dbReference type="RefSeq" id="WP_223629839.1">
    <property type="nucleotide sequence ID" value="NZ_JAIQDJ010000018.1"/>
</dbReference>
<accession>A0ABS7TH20</accession>
<sequence>MEAGHIIGVAALYALIYYAVARSALADIRRFDPDLFNHLGASGGISAKNSIAITEMLLDRNLPQAHQPRSFRCKLSLARAMLLLSPGLFIVMFVLL</sequence>
<gene>
    <name evidence="2" type="ORF">K7B09_12640</name>
</gene>
<keyword evidence="1" id="KW-0812">Transmembrane</keyword>
<evidence type="ECO:0000256" key="1">
    <source>
        <dbReference type="SAM" id="Phobius"/>
    </source>
</evidence>